<accession>A0ACC4CF11</accession>
<name>A0ACC4CF11_POPAL</name>
<keyword evidence="2" id="KW-1185">Reference proteome</keyword>
<proteinExistence type="predicted"/>
<organism evidence="1 2">
    <name type="scientific">Populus alba</name>
    <name type="common">White poplar</name>
    <dbReference type="NCBI Taxonomy" id="43335"/>
    <lineage>
        <taxon>Eukaryota</taxon>
        <taxon>Viridiplantae</taxon>
        <taxon>Streptophyta</taxon>
        <taxon>Embryophyta</taxon>
        <taxon>Tracheophyta</taxon>
        <taxon>Spermatophyta</taxon>
        <taxon>Magnoliopsida</taxon>
        <taxon>eudicotyledons</taxon>
        <taxon>Gunneridae</taxon>
        <taxon>Pentapetalae</taxon>
        <taxon>rosids</taxon>
        <taxon>fabids</taxon>
        <taxon>Malpighiales</taxon>
        <taxon>Salicaceae</taxon>
        <taxon>Saliceae</taxon>
        <taxon>Populus</taxon>
    </lineage>
</organism>
<dbReference type="EMBL" id="RCHU02000004">
    <property type="protein sequence ID" value="KAL3596522.1"/>
    <property type="molecule type" value="Genomic_DNA"/>
</dbReference>
<protein>
    <submittedName>
        <fullName evidence="1">Uncharacterized protein</fullName>
    </submittedName>
</protein>
<evidence type="ECO:0000313" key="2">
    <source>
        <dbReference type="Proteomes" id="UP000309997"/>
    </source>
</evidence>
<reference evidence="1 2" key="1">
    <citation type="journal article" date="2024" name="Plant Biotechnol. J.">
        <title>Genome and CRISPR/Cas9 system of a widespread forest tree (Populus alba) in the world.</title>
        <authorList>
            <person name="Liu Y.J."/>
            <person name="Jiang P.F."/>
            <person name="Han X.M."/>
            <person name="Li X.Y."/>
            <person name="Wang H.M."/>
            <person name="Wang Y.J."/>
            <person name="Wang X.X."/>
            <person name="Zeng Q.Y."/>
        </authorList>
    </citation>
    <scope>NUCLEOTIDE SEQUENCE [LARGE SCALE GENOMIC DNA]</scope>
    <source>
        <strain evidence="2">cv. PAL-ZL1</strain>
    </source>
</reference>
<sequence length="74" mass="8794">MFRYRPPIFQACALEHSFAPHIPCLLRRFKFVDKYRSANSMPCNYRRPLSEQPEKSNSANCFVSLLDQRWVLTN</sequence>
<gene>
    <name evidence="1" type="ORF">D5086_008159</name>
</gene>
<comment type="caution">
    <text evidence="1">The sequence shown here is derived from an EMBL/GenBank/DDBJ whole genome shotgun (WGS) entry which is preliminary data.</text>
</comment>
<evidence type="ECO:0000313" key="1">
    <source>
        <dbReference type="EMBL" id="KAL3596522.1"/>
    </source>
</evidence>
<dbReference type="Proteomes" id="UP000309997">
    <property type="component" value="Unassembled WGS sequence"/>
</dbReference>